<dbReference type="PANTHER" id="PTHR24321">
    <property type="entry name" value="DEHYDROGENASES, SHORT CHAIN"/>
    <property type="match status" value="1"/>
</dbReference>
<evidence type="ECO:0000256" key="3">
    <source>
        <dbReference type="ARBA" id="ARBA00023098"/>
    </source>
</evidence>
<evidence type="ECO:0000256" key="1">
    <source>
        <dbReference type="ARBA" id="ARBA00006484"/>
    </source>
</evidence>
<comment type="catalytic activity">
    <reaction evidence="5">
        <text>12alpha-hydroxy-3-oxo-5beta-cholan-24-oate + NADH + H(+) = isodeoxycholate + NAD(+)</text>
        <dbReference type="Rhea" id="RHEA:47492"/>
        <dbReference type="ChEBI" id="CHEBI:15378"/>
        <dbReference type="ChEBI" id="CHEBI:57540"/>
        <dbReference type="ChEBI" id="CHEBI:57945"/>
        <dbReference type="ChEBI" id="CHEBI:87733"/>
        <dbReference type="ChEBI" id="CHEBI:87734"/>
    </reaction>
    <physiologicalReaction direction="left-to-right" evidence="5">
        <dbReference type="Rhea" id="RHEA:47493"/>
    </physiologicalReaction>
</comment>
<evidence type="ECO:0000313" key="11">
    <source>
        <dbReference type="EMBL" id="ACV21141.1"/>
    </source>
</evidence>
<dbReference type="KEGG" id="shi:Shel_00670"/>
<dbReference type="PRINTS" id="PR00081">
    <property type="entry name" value="GDHRDH"/>
</dbReference>
<evidence type="ECO:0000256" key="8">
    <source>
        <dbReference type="ARBA" id="ARBA00052953"/>
    </source>
</evidence>
<comment type="catalytic activity">
    <reaction evidence="6">
        <text>3-oxochenodeoxycholate + NADH + H(+) = isochenodeoxycholate + NAD(+)</text>
        <dbReference type="Rhea" id="RHEA:47516"/>
        <dbReference type="ChEBI" id="CHEBI:15378"/>
        <dbReference type="ChEBI" id="CHEBI:57540"/>
        <dbReference type="ChEBI" id="CHEBI:57945"/>
        <dbReference type="ChEBI" id="CHEBI:87730"/>
        <dbReference type="ChEBI" id="CHEBI:87731"/>
    </reaction>
    <physiologicalReaction direction="left-to-right" evidence="6">
        <dbReference type="Rhea" id="RHEA:47517"/>
    </physiologicalReaction>
</comment>
<dbReference type="STRING" id="471855.Shel_00670"/>
<dbReference type="PROSITE" id="PS00061">
    <property type="entry name" value="ADH_SHORT"/>
    <property type="match status" value="1"/>
</dbReference>
<dbReference type="eggNOG" id="COG1028">
    <property type="taxonomic scope" value="Bacteria"/>
</dbReference>
<gene>
    <name evidence="11" type="ordered locus">Shel_00670</name>
</gene>
<dbReference type="FunFam" id="3.40.50.720:FF:000084">
    <property type="entry name" value="Short-chain dehydrogenase reductase"/>
    <property type="match status" value="1"/>
</dbReference>
<reference evidence="11 12" key="1">
    <citation type="journal article" date="2009" name="Stand. Genomic Sci.">
        <title>Complete genome sequence of Slackia heliotrinireducens type strain (RHS 1).</title>
        <authorList>
            <person name="Pukall R."/>
            <person name="Lapidus A."/>
            <person name="Nolan M."/>
            <person name="Copeland A."/>
            <person name="Glavina Del Rio T."/>
            <person name="Lucas S."/>
            <person name="Chen F."/>
            <person name="Tice H."/>
            <person name="Cheng J.F."/>
            <person name="Chertkov O."/>
            <person name="Bruce D."/>
            <person name="Goodwin L."/>
            <person name="Kuske C."/>
            <person name="Brettin T."/>
            <person name="Detter J.C."/>
            <person name="Han C."/>
            <person name="Pitluck S."/>
            <person name="Pati A."/>
            <person name="Mavrommatis K."/>
            <person name="Ivanova N."/>
            <person name="Ovchinnikova G."/>
            <person name="Chen A."/>
            <person name="Palaniappan K."/>
            <person name="Schneider S."/>
            <person name="Rohde M."/>
            <person name="Chain P."/>
            <person name="D'haeseleer P."/>
            <person name="Goker M."/>
            <person name="Bristow J."/>
            <person name="Eisen J.A."/>
            <person name="Markowitz V."/>
            <person name="Kyrpides N.C."/>
            <person name="Klenk H.P."/>
            <person name="Hugenholtz P."/>
        </authorList>
    </citation>
    <scope>NUCLEOTIDE SEQUENCE [LARGE SCALE GENOMIC DNA]</scope>
    <source>
        <strain evidence="12">ATCC 29202 / DSM 20476 / NCTC 11029 / RHS 1</strain>
    </source>
</reference>
<evidence type="ECO:0000256" key="10">
    <source>
        <dbReference type="ARBA" id="ARBA00081284"/>
    </source>
</evidence>
<dbReference type="InterPro" id="IPR002347">
    <property type="entry name" value="SDR_fam"/>
</dbReference>
<sequence>MNRLEGKVAIVTGAGQGLGLAVSRLFAEEGAKVVGTGRHVEKVERAFAAVLEEHPEFEMVAMQHEISKRDEWERVIEDTVARFGKVDILVNNASVTSGKYLMDIDEDSFMNVMKINVVGELFGIQTIAPYFEKNGGGSIVNVNSIGSMVSGDADGWDPAYSASKGAARSLTRHAAFQLSGKGIRVNSVFPGPIETPMLRESLQNDPAIAARVEANNPLPPHISTAEHIAQGVLFLASDESATMCGAEVVIDCGHVVI</sequence>
<comment type="similarity">
    <text evidence="1">Belongs to the short-chain dehydrogenases/reductases (SDR) family.</text>
</comment>
<dbReference type="AlphaFoldDB" id="C7N0R3"/>
<dbReference type="EMBL" id="CP001684">
    <property type="protein sequence ID" value="ACV21141.1"/>
    <property type="molecule type" value="Genomic_DNA"/>
</dbReference>
<evidence type="ECO:0000256" key="4">
    <source>
        <dbReference type="ARBA" id="ARBA00023221"/>
    </source>
</evidence>
<protein>
    <recommendedName>
        <fullName evidence="9">3beta-hydroxycholanate 3-dehydrogenase (NAD(+))</fullName>
        <ecNumber evidence="9">1.1.1.391</ecNumber>
    </recommendedName>
    <alternativeName>
        <fullName evidence="10">NAD-dependent bile acid 3beta-dehydrogenase</fullName>
    </alternativeName>
</protein>
<accession>C7N0R3</accession>
<name>C7N0R3_SLAHD</name>
<evidence type="ECO:0000256" key="5">
    <source>
        <dbReference type="ARBA" id="ARBA00050257"/>
    </source>
</evidence>
<evidence type="ECO:0000256" key="2">
    <source>
        <dbReference type="ARBA" id="ARBA00023002"/>
    </source>
</evidence>
<dbReference type="InterPro" id="IPR020904">
    <property type="entry name" value="Sc_DH/Rdtase_CS"/>
</dbReference>
<evidence type="ECO:0000256" key="9">
    <source>
        <dbReference type="ARBA" id="ARBA00067031"/>
    </source>
</evidence>
<comment type="catalytic activity">
    <reaction evidence="7">
        <text>7alpha,12alpha-dihydroxy-3-oxo-5beta-cholan-24-oate + NADH + H(+) = isocholate + NAD(+)</text>
        <dbReference type="Rhea" id="RHEA:47512"/>
        <dbReference type="ChEBI" id="CHEBI:15378"/>
        <dbReference type="ChEBI" id="CHEBI:57540"/>
        <dbReference type="ChEBI" id="CHEBI:57945"/>
        <dbReference type="ChEBI" id="CHEBI:87735"/>
        <dbReference type="ChEBI" id="CHEBI:87736"/>
    </reaction>
    <physiologicalReaction direction="left-to-right" evidence="7">
        <dbReference type="Rhea" id="RHEA:47513"/>
    </physiologicalReaction>
</comment>
<evidence type="ECO:0000313" key="12">
    <source>
        <dbReference type="Proteomes" id="UP000002026"/>
    </source>
</evidence>
<evidence type="ECO:0000256" key="7">
    <source>
        <dbReference type="ARBA" id="ARBA00052497"/>
    </source>
</evidence>
<dbReference type="Proteomes" id="UP000002026">
    <property type="component" value="Chromosome"/>
</dbReference>
<dbReference type="SUPFAM" id="SSF51735">
    <property type="entry name" value="NAD(P)-binding Rossmann-fold domains"/>
    <property type="match status" value="1"/>
</dbReference>
<keyword evidence="4" id="KW-0753">Steroid metabolism</keyword>
<organism evidence="11 12">
    <name type="scientific">Slackia heliotrinireducens (strain ATCC 29202 / DSM 20476 / NCTC 11029 / RHS 1)</name>
    <name type="common">Peptococcus heliotrinreducens</name>
    <dbReference type="NCBI Taxonomy" id="471855"/>
    <lineage>
        <taxon>Bacteria</taxon>
        <taxon>Bacillati</taxon>
        <taxon>Actinomycetota</taxon>
        <taxon>Coriobacteriia</taxon>
        <taxon>Eggerthellales</taxon>
        <taxon>Eggerthellaceae</taxon>
        <taxon>Slackia</taxon>
    </lineage>
</organism>
<dbReference type="Gene3D" id="3.40.50.720">
    <property type="entry name" value="NAD(P)-binding Rossmann-like Domain"/>
    <property type="match status" value="1"/>
</dbReference>
<dbReference type="EC" id="1.1.1.391" evidence="9"/>
<dbReference type="Pfam" id="PF13561">
    <property type="entry name" value="adh_short_C2"/>
    <property type="match status" value="1"/>
</dbReference>
<dbReference type="RefSeq" id="WP_012797252.1">
    <property type="nucleotide sequence ID" value="NC_013165.1"/>
</dbReference>
<dbReference type="PANTHER" id="PTHR24321:SF8">
    <property type="entry name" value="ESTRADIOL 17-BETA-DEHYDROGENASE 8-RELATED"/>
    <property type="match status" value="1"/>
</dbReference>
<dbReference type="GO" id="GO:0016491">
    <property type="term" value="F:oxidoreductase activity"/>
    <property type="evidence" value="ECO:0007669"/>
    <property type="project" value="UniProtKB-KW"/>
</dbReference>
<proteinExistence type="inferred from homology"/>
<keyword evidence="2" id="KW-0560">Oxidoreductase</keyword>
<keyword evidence="3" id="KW-0443">Lipid metabolism</keyword>
<evidence type="ECO:0000256" key="6">
    <source>
        <dbReference type="ARBA" id="ARBA00050953"/>
    </source>
</evidence>
<keyword evidence="12" id="KW-1185">Reference proteome</keyword>
<dbReference type="HOGENOM" id="CLU_010194_1_0_11"/>
<comment type="catalytic activity">
    <reaction evidence="8">
        <text>3-oxo-5beta-cholan-24-oate + NADH + H(+) = isolithocholate + NAD(+)</text>
        <dbReference type="Rhea" id="RHEA:47508"/>
        <dbReference type="ChEBI" id="CHEBI:11867"/>
        <dbReference type="ChEBI" id="CHEBI:15378"/>
        <dbReference type="ChEBI" id="CHEBI:57540"/>
        <dbReference type="ChEBI" id="CHEBI:57945"/>
        <dbReference type="ChEBI" id="CHEBI:87728"/>
        <dbReference type="EC" id="1.1.1.391"/>
    </reaction>
    <physiologicalReaction direction="left-to-right" evidence="8">
        <dbReference type="Rhea" id="RHEA:47509"/>
    </physiologicalReaction>
</comment>
<dbReference type="InterPro" id="IPR036291">
    <property type="entry name" value="NAD(P)-bd_dom_sf"/>
</dbReference>
<dbReference type="PRINTS" id="PR00080">
    <property type="entry name" value="SDRFAMILY"/>
</dbReference>
<dbReference type="GO" id="GO:0008202">
    <property type="term" value="P:steroid metabolic process"/>
    <property type="evidence" value="ECO:0007669"/>
    <property type="project" value="UniProtKB-KW"/>
</dbReference>